<dbReference type="AlphaFoldDB" id="D8SAN5"/>
<keyword evidence="2" id="KW-1185">Reference proteome</keyword>
<dbReference type="InParanoid" id="D8SAN5"/>
<dbReference type="HOGENOM" id="CLU_600504_0_0_1"/>
<dbReference type="Proteomes" id="UP000001514">
    <property type="component" value="Unassembled WGS sequence"/>
</dbReference>
<proteinExistence type="predicted"/>
<sequence>MELLSLEVHSYLQSVSNTEVAEFVAAKQPGSVSEAQAVVATAAPLAKRCWVSTWATRTTATGQRPPVMDLIHHDFVLGHQLLKVCSEAIYKDDDGIIKVMKGLGHRPEVMILMAGQLIHINYHVRDGIKLQAPRRIQVVNKIKLQGSETMKKIIKENKCTRTMVWAEKNKVRIFPANVLEDLEKSVVPGYLKHSPENLDAALHLEMSTRAPSRVLKSRVYSSPETVLGQEMELLPLEVCSFLQSVPNAEVAEFVAGKQPGSLNEAQDLVAELTAAPLAKTCLVSFMGDDDYGRWLRGTVNGRPASFMLSQNSDSFVSVNAVNRLGLTTSLCRPFSVNLLVGSTAQPSNRKVADLEFELEGGFKGCLDFAVMNLARHDFVLGHELINLCSEYVLSFRDGMKVELECGGQSFTSRFQQGRPQF</sequence>
<dbReference type="KEGG" id="smo:SELMODRAFT_444449"/>
<organism evidence="2">
    <name type="scientific">Selaginella moellendorffii</name>
    <name type="common">Spikemoss</name>
    <dbReference type="NCBI Taxonomy" id="88036"/>
    <lineage>
        <taxon>Eukaryota</taxon>
        <taxon>Viridiplantae</taxon>
        <taxon>Streptophyta</taxon>
        <taxon>Embryophyta</taxon>
        <taxon>Tracheophyta</taxon>
        <taxon>Lycopodiopsida</taxon>
        <taxon>Selaginellales</taxon>
        <taxon>Selaginellaceae</taxon>
        <taxon>Selaginella</taxon>
    </lineage>
</organism>
<evidence type="ECO:0000313" key="2">
    <source>
        <dbReference type="Proteomes" id="UP000001514"/>
    </source>
</evidence>
<gene>
    <name evidence="1" type="ORF">SELMODRAFT_444449</name>
</gene>
<protein>
    <submittedName>
        <fullName evidence="1">Uncharacterized protein</fullName>
    </submittedName>
</protein>
<dbReference type="InterPro" id="IPR021109">
    <property type="entry name" value="Peptidase_aspartic_dom_sf"/>
</dbReference>
<name>D8SAN5_SELML</name>
<dbReference type="Gene3D" id="2.40.70.10">
    <property type="entry name" value="Acid Proteases"/>
    <property type="match status" value="1"/>
</dbReference>
<evidence type="ECO:0000313" key="1">
    <source>
        <dbReference type="EMBL" id="EFJ18628.1"/>
    </source>
</evidence>
<reference evidence="1 2" key="1">
    <citation type="journal article" date="2011" name="Science">
        <title>The Selaginella genome identifies genetic changes associated with the evolution of vascular plants.</title>
        <authorList>
            <person name="Banks J.A."/>
            <person name="Nishiyama T."/>
            <person name="Hasebe M."/>
            <person name="Bowman J.L."/>
            <person name="Gribskov M."/>
            <person name="dePamphilis C."/>
            <person name="Albert V.A."/>
            <person name="Aono N."/>
            <person name="Aoyama T."/>
            <person name="Ambrose B.A."/>
            <person name="Ashton N.W."/>
            <person name="Axtell M.J."/>
            <person name="Barker E."/>
            <person name="Barker M.S."/>
            <person name="Bennetzen J.L."/>
            <person name="Bonawitz N.D."/>
            <person name="Chapple C."/>
            <person name="Cheng C."/>
            <person name="Correa L.G."/>
            <person name="Dacre M."/>
            <person name="DeBarry J."/>
            <person name="Dreyer I."/>
            <person name="Elias M."/>
            <person name="Engstrom E.M."/>
            <person name="Estelle M."/>
            <person name="Feng L."/>
            <person name="Finet C."/>
            <person name="Floyd S.K."/>
            <person name="Frommer W.B."/>
            <person name="Fujita T."/>
            <person name="Gramzow L."/>
            <person name="Gutensohn M."/>
            <person name="Harholt J."/>
            <person name="Hattori M."/>
            <person name="Heyl A."/>
            <person name="Hirai T."/>
            <person name="Hiwatashi Y."/>
            <person name="Ishikawa M."/>
            <person name="Iwata M."/>
            <person name="Karol K.G."/>
            <person name="Koehler B."/>
            <person name="Kolukisaoglu U."/>
            <person name="Kubo M."/>
            <person name="Kurata T."/>
            <person name="Lalonde S."/>
            <person name="Li K."/>
            <person name="Li Y."/>
            <person name="Litt A."/>
            <person name="Lyons E."/>
            <person name="Manning G."/>
            <person name="Maruyama T."/>
            <person name="Michael T.P."/>
            <person name="Mikami K."/>
            <person name="Miyazaki S."/>
            <person name="Morinaga S."/>
            <person name="Murata T."/>
            <person name="Mueller-Roeber B."/>
            <person name="Nelson D.R."/>
            <person name="Obara M."/>
            <person name="Oguri Y."/>
            <person name="Olmstead R.G."/>
            <person name="Onodera N."/>
            <person name="Petersen B.L."/>
            <person name="Pils B."/>
            <person name="Prigge M."/>
            <person name="Rensing S.A."/>
            <person name="Riano-Pachon D.M."/>
            <person name="Roberts A.W."/>
            <person name="Sato Y."/>
            <person name="Scheller H.V."/>
            <person name="Schulz B."/>
            <person name="Schulz C."/>
            <person name="Shakirov E.V."/>
            <person name="Shibagaki N."/>
            <person name="Shinohara N."/>
            <person name="Shippen D.E."/>
            <person name="Soerensen I."/>
            <person name="Sotooka R."/>
            <person name="Sugimoto N."/>
            <person name="Sugita M."/>
            <person name="Sumikawa N."/>
            <person name="Tanurdzic M."/>
            <person name="Theissen G."/>
            <person name="Ulvskov P."/>
            <person name="Wakazuki S."/>
            <person name="Weng J.K."/>
            <person name="Willats W.W."/>
            <person name="Wipf D."/>
            <person name="Wolf P.G."/>
            <person name="Yang L."/>
            <person name="Zimmer A.D."/>
            <person name="Zhu Q."/>
            <person name="Mitros T."/>
            <person name="Hellsten U."/>
            <person name="Loque D."/>
            <person name="Otillar R."/>
            <person name="Salamov A."/>
            <person name="Schmutz J."/>
            <person name="Shapiro H."/>
            <person name="Lindquist E."/>
            <person name="Lucas S."/>
            <person name="Rokhsar D."/>
            <person name="Grigoriev I.V."/>
        </authorList>
    </citation>
    <scope>NUCLEOTIDE SEQUENCE [LARGE SCALE GENOMIC DNA]</scope>
</reference>
<dbReference type="EMBL" id="GL377609">
    <property type="protein sequence ID" value="EFJ18628.1"/>
    <property type="molecule type" value="Genomic_DNA"/>
</dbReference>
<accession>D8SAN5</accession>
<dbReference type="Gramene" id="EFJ18628">
    <property type="protein sequence ID" value="EFJ18628"/>
    <property type="gene ID" value="SELMODRAFT_444449"/>
</dbReference>